<feature type="transmembrane region" description="Helical" evidence="12">
    <location>
        <begin position="766"/>
        <end position="793"/>
    </location>
</feature>
<feature type="transmembrane region" description="Helical" evidence="12">
    <location>
        <begin position="724"/>
        <end position="746"/>
    </location>
</feature>
<evidence type="ECO:0000313" key="16">
    <source>
        <dbReference type="Proteomes" id="UP001189624"/>
    </source>
</evidence>
<evidence type="ECO:0000256" key="7">
    <source>
        <dbReference type="ARBA" id="ARBA00022840"/>
    </source>
</evidence>
<dbReference type="Gene3D" id="1.20.1560.10">
    <property type="entry name" value="ABC transporter type 1, transmembrane domain"/>
    <property type="match status" value="1"/>
</dbReference>
<keyword evidence="16" id="KW-1185">Reference proteome</keyword>
<dbReference type="GO" id="GO:0010329">
    <property type="term" value="F:auxin efflux transmembrane transporter activity"/>
    <property type="evidence" value="ECO:0007669"/>
    <property type="project" value="UniProtKB-ARBA"/>
</dbReference>
<feature type="domain" description="ABC transporter" evidence="13">
    <location>
        <begin position="385"/>
        <end position="621"/>
    </location>
</feature>
<evidence type="ECO:0000256" key="10">
    <source>
        <dbReference type="ARBA" id="ARBA00023180"/>
    </source>
</evidence>
<dbReference type="Pfam" id="PF00664">
    <property type="entry name" value="ABC_membrane"/>
    <property type="match status" value="2"/>
</dbReference>
<dbReference type="CDD" id="cd03249">
    <property type="entry name" value="ABC_MTABC3_MDL1_MDL2"/>
    <property type="match status" value="2"/>
</dbReference>
<dbReference type="SUPFAM" id="SSF90123">
    <property type="entry name" value="ABC transporter transmembrane region"/>
    <property type="match status" value="2"/>
</dbReference>
<dbReference type="GO" id="GO:0015421">
    <property type="term" value="F:ABC-type oligopeptide transporter activity"/>
    <property type="evidence" value="ECO:0007669"/>
    <property type="project" value="TreeGrafter"/>
</dbReference>
<dbReference type="PROSITE" id="PS50893">
    <property type="entry name" value="ABC_TRANSPORTER_2"/>
    <property type="match status" value="2"/>
</dbReference>
<feature type="domain" description="ABC transmembrane type-1" evidence="14">
    <location>
        <begin position="726"/>
        <end position="1012"/>
    </location>
</feature>
<dbReference type="PROSITE" id="PS50929">
    <property type="entry name" value="ABC_TM1F"/>
    <property type="match status" value="2"/>
</dbReference>
<sequence length="1299" mass="141368">MTSTEMRGSTRDHPPVQDTENTQQEMVGRQQDSKKKKVKDENNKTVPFHKLFSFAHPWDYFLMLVGAISAVANGISTPLLTVLVGDTIDVFGDVDNKQVVHQVSKLSLKFAYIGAGSFLAAFLQVSCWVISGERQAARIRGLYLKAILRQDISFFDKETTSGEVVGTMSGDTVLIQEAMGEKVGKFIQHVSSFLGGMVIAFTKGWLLSLVLSSSIPLLVFSGSAMSFAFVNMASRGQTAYSEAATVVEQTIGSIQTVASFTGEKQAITQYNKYLTKAYRIGVQEGLVGGFGLGSMNLFSTCTYGLAIWFGGKMVLEKGYTGGQVISVFLLIMSGSMRLGQTSPSITAFAAGQAAAFKMFETIERQPDIDAYDTGSRQVDDISGDIELRDVCFSYPSRPDEQIFNGFSISISSGTTAALVGQSGSGKSTVISLIERFYDPQAGEVLIDGINLREFQLKWIRQKIGLVSQEPALFTCSIKENIAYGKDGATDEEIRAAAELANAANFIDKFPHGLDTMVGERGTQLSGGQKQRISIARAILKDPRILLLDEATSALDAESERVVQETLDRIMINRTTVIVAHRLSTIRNADMIAVIHQGKLQEKGTYAELAKYPDGAFSQLIRLQEIKRGSKEDDENDSGWEENIIDSEQQLSQRFSFTPSLSNPSSGRENNSHHSFKTCNARPITLDHFQASEESSEVIPSEALQKPQEVSFLSIAYLNKPEIPVLLMGTLAATATGAILPTVGLLLSHMINTFFEPADELRKDSKFWALIFLYLSVAAFIFLPLRSYFFAVAGAKLIKRIRLMCFDKIIHMEIGWFDKDENSSGTLGARLSTDVASIRTLAGDALGLLVQDIATTITALAIAFEANWQLSLIVLVLAPLVLLNGYVQINAMQGLHTDAKKLYEEASQVASDAVGNIRTVAAFCAEEKVMELYQKKCVGPIQTSIKQGLVSGTGFGLSLFLLFSVYACSFYAGARLVENGKASFSDVFRVFYALIMAAIAMSQSSFMTPAASKAKSSVASVFALLDQKSKIDPSDESGLTLEEVKGKIEYHHVTFKYPTRPNVIVLKDLSLTINAGEFDYTDGNQTVALVGESGSGKSTVISLLERFYEPDSGQITLDGTEIKKLQLKWFRQQMGLVSQEPVLFNDTIRANIAYGKGGDATEAEIIAAAELANAHKFISSLQQGYDTLVGERGIQLSGGQKQRVAIARAIVKSPKVLLLDEATSALDAESERVVQDAVDRVSVDRTTIVVAHRLSTIKDADLIAVLKNGVIEEEGKHETLLNKGGIYASLVALHISASSS</sequence>
<evidence type="ECO:0000313" key="15">
    <source>
        <dbReference type="EMBL" id="CAJ1940679.1"/>
    </source>
</evidence>
<evidence type="ECO:0000259" key="13">
    <source>
        <dbReference type="PROSITE" id="PS50893"/>
    </source>
</evidence>
<feature type="region of interest" description="Disordered" evidence="11">
    <location>
        <begin position="656"/>
        <end position="675"/>
    </location>
</feature>
<name>A0AA86SA26_9FABA</name>
<comment type="similarity">
    <text evidence="2">Belongs to the ABC transporter superfamily. ABCB family. Multidrug resistance exporter (TC 3.A.1.201) subfamily.</text>
</comment>
<dbReference type="FunFam" id="1.20.1560.10:FF:000396">
    <property type="entry name" value="Uncharacterized protein"/>
    <property type="match status" value="1"/>
</dbReference>
<keyword evidence="9 12" id="KW-0472">Membrane</keyword>
<dbReference type="InterPro" id="IPR003593">
    <property type="entry name" value="AAA+_ATPase"/>
</dbReference>
<feature type="domain" description="ABC transporter" evidence="13">
    <location>
        <begin position="1047"/>
        <end position="1292"/>
    </location>
</feature>
<dbReference type="InterPro" id="IPR011527">
    <property type="entry name" value="ABC1_TM_dom"/>
</dbReference>
<proteinExistence type="inferred from homology"/>
<organism evidence="15 16">
    <name type="scientific">Sphenostylis stenocarpa</name>
    <dbReference type="NCBI Taxonomy" id="92480"/>
    <lineage>
        <taxon>Eukaryota</taxon>
        <taxon>Viridiplantae</taxon>
        <taxon>Streptophyta</taxon>
        <taxon>Embryophyta</taxon>
        <taxon>Tracheophyta</taxon>
        <taxon>Spermatophyta</taxon>
        <taxon>Magnoliopsida</taxon>
        <taxon>eudicotyledons</taxon>
        <taxon>Gunneridae</taxon>
        <taxon>Pentapetalae</taxon>
        <taxon>rosids</taxon>
        <taxon>fabids</taxon>
        <taxon>Fabales</taxon>
        <taxon>Fabaceae</taxon>
        <taxon>Papilionoideae</taxon>
        <taxon>50 kb inversion clade</taxon>
        <taxon>NPAAA clade</taxon>
        <taxon>indigoferoid/millettioid clade</taxon>
        <taxon>Phaseoleae</taxon>
        <taxon>Sphenostylis</taxon>
    </lineage>
</organism>
<dbReference type="InterPro" id="IPR003439">
    <property type="entry name" value="ABC_transporter-like_ATP-bd"/>
</dbReference>
<feature type="transmembrane region" description="Helical" evidence="12">
    <location>
        <begin position="948"/>
        <end position="971"/>
    </location>
</feature>
<keyword evidence="8 12" id="KW-1133">Transmembrane helix</keyword>
<feature type="transmembrane region" description="Helical" evidence="12">
    <location>
        <begin position="213"/>
        <end position="233"/>
    </location>
</feature>
<protein>
    <submittedName>
        <fullName evidence="15">Uncharacterized protein</fullName>
    </submittedName>
</protein>
<feature type="transmembrane region" description="Helical" evidence="12">
    <location>
        <begin position="869"/>
        <end position="886"/>
    </location>
</feature>
<dbReference type="GO" id="GO:0090374">
    <property type="term" value="P:oligopeptide export from mitochondrion"/>
    <property type="evidence" value="ECO:0007669"/>
    <property type="project" value="TreeGrafter"/>
</dbReference>
<dbReference type="GO" id="GO:0005524">
    <property type="term" value="F:ATP binding"/>
    <property type="evidence" value="ECO:0007669"/>
    <property type="project" value="UniProtKB-KW"/>
</dbReference>
<evidence type="ECO:0000256" key="1">
    <source>
        <dbReference type="ARBA" id="ARBA00004651"/>
    </source>
</evidence>
<keyword evidence="6" id="KW-0547">Nucleotide-binding</keyword>
<dbReference type="InterPro" id="IPR017871">
    <property type="entry name" value="ABC_transporter-like_CS"/>
</dbReference>
<evidence type="ECO:0000259" key="14">
    <source>
        <dbReference type="PROSITE" id="PS50929"/>
    </source>
</evidence>
<evidence type="ECO:0000256" key="8">
    <source>
        <dbReference type="ARBA" id="ARBA00022989"/>
    </source>
</evidence>
<keyword evidence="7" id="KW-0067">ATP-binding</keyword>
<gene>
    <name evidence="15" type="ORF">AYBTSS11_LOCUS9845</name>
</gene>
<evidence type="ECO:0000256" key="11">
    <source>
        <dbReference type="SAM" id="MobiDB-lite"/>
    </source>
</evidence>
<dbReference type="InterPro" id="IPR036640">
    <property type="entry name" value="ABC1_TM_sf"/>
</dbReference>
<accession>A0AA86SA26</accession>
<feature type="region of interest" description="Disordered" evidence="11">
    <location>
        <begin position="1"/>
        <end position="41"/>
    </location>
</feature>
<evidence type="ECO:0000256" key="4">
    <source>
        <dbReference type="ARBA" id="ARBA00022692"/>
    </source>
</evidence>
<dbReference type="Gene3D" id="3.40.50.300">
    <property type="entry name" value="P-loop containing nucleotide triphosphate hydrolases"/>
    <property type="match status" value="2"/>
</dbReference>
<dbReference type="InterPro" id="IPR027417">
    <property type="entry name" value="P-loop_NTPase"/>
</dbReference>
<dbReference type="CDD" id="cd18577">
    <property type="entry name" value="ABC_6TM_Pgp_ABCB1_D1_like"/>
    <property type="match status" value="1"/>
</dbReference>
<dbReference type="GO" id="GO:0005743">
    <property type="term" value="C:mitochondrial inner membrane"/>
    <property type="evidence" value="ECO:0007669"/>
    <property type="project" value="TreeGrafter"/>
</dbReference>
<keyword evidence="4 12" id="KW-0812">Transmembrane</keyword>
<dbReference type="FunFam" id="3.40.50.300:FF:000066">
    <property type="entry name" value="ABC transporter B family member 1"/>
    <property type="match status" value="2"/>
</dbReference>
<evidence type="ECO:0000256" key="9">
    <source>
        <dbReference type="ARBA" id="ARBA00023136"/>
    </source>
</evidence>
<dbReference type="CDD" id="cd18578">
    <property type="entry name" value="ABC_6TM_Pgp_ABCB1_D2_like"/>
    <property type="match status" value="1"/>
</dbReference>
<evidence type="ECO:0000256" key="5">
    <source>
        <dbReference type="ARBA" id="ARBA00022737"/>
    </source>
</evidence>
<dbReference type="InterPro" id="IPR039421">
    <property type="entry name" value="Type_1_exporter"/>
</dbReference>
<dbReference type="GO" id="GO:0010328">
    <property type="term" value="F:auxin influx transmembrane transporter activity"/>
    <property type="evidence" value="ECO:0007669"/>
    <property type="project" value="UniProtKB-ARBA"/>
</dbReference>
<evidence type="ECO:0000256" key="12">
    <source>
        <dbReference type="SAM" id="Phobius"/>
    </source>
</evidence>
<dbReference type="Gramene" id="rna-AYBTSS11_LOCUS9845">
    <property type="protein sequence ID" value="CAJ1940679.1"/>
    <property type="gene ID" value="gene-AYBTSS11_LOCUS9845"/>
</dbReference>
<dbReference type="PANTHER" id="PTHR43394:SF16">
    <property type="entry name" value="ABC TRANSPORTER B FAMILY MEMBER 4-LIKE ISOFORM X1"/>
    <property type="match status" value="1"/>
</dbReference>
<comment type="subcellular location">
    <subcellularLocation>
        <location evidence="1">Cell membrane</location>
        <topology evidence="1">Multi-pass membrane protein</topology>
    </subcellularLocation>
</comment>
<dbReference type="FunFam" id="1.20.1560.10:FF:000009">
    <property type="entry name" value="ABC transporter B family member 1"/>
    <property type="match status" value="1"/>
</dbReference>
<keyword evidence="5" id="KW-0677">Repeat</keyword>
<dbReference type="Proteomes" id="UP001189624">
    <property type="component" value="Chromosome 3"/>
</dbReference>
<evidence type="ECO:0000256" key="6">
    <source>
        <dbReference type="ARBA" id="ARBA00022741"/>
    </source>
</evidence>
<keyword evidence="10" id="KW-0325">Glycoprotein</keyword>
<feature type="transmembrane region" description="Helical" evidence="12">
    <location>
        <begin position="844"/>
        <end position="863"/>
    </location>
</feature>
<dbReference type="SMART" id="SM00382">
    <property type="entry name" value="AAA"/>
    <property type="match status" value="2"/>
</dbReference>
<feature type="transmembrane region" description="Helical" evidence="12">
    <location>
        <begin position="110"/>
        <end position="130"/>
    </location>
</feature>
<dbReference type="FunFam" id="1.20.1560.10:FF:000044">
    <property type="entry name" value="ABC transporter B family member 9"/>
    <property type="match status" value="1"/>
</dbReference>
<feature type="transmembrane region" description="Helical" evidence="12">
    <location>
        <begin position="60"/>
        <end position="84"/>
    </location>
</feature>
<feature type="transmembrane region" description="Helical" evidence="12">
    <location>
        <begin position="986"/>
        <end position="1005"/>
    </location>
</feature>
<feature type="transmembrane region" description="Helical" evidence="12">
    <location>
        <begin position="186"/>
        <end position="207"/>
    </location>
</feature>
<evidence type="ECO:0000256" key="3">
    <source>
        <dbReference type="ARBA" id="ARBA00022448"/>
    </source>
</evidence>
<dbReference type="GO" id="GO:0005886">
    <property type="term" value="C:plasma membrane"/>
    <property type="evidence" value="ECO:0007669"/>
    <property type="project" value="UniProtKB-SubCell"/>
</dbReference>
<dbReference type="EMBL" id="OY731400">
    <property type="protein sequence ID" value="CAJ1940679.1"/>
    <property type="molecule type" value="Genomic_DNA"/>
</dbReference>
<feature type="compositionally biased region" description="Polar residues" evidence="11">
    <location>
        <begin position="656"/>
        <end position="668"/>
    </location>
</feature>
<feature type="domain" description="ABC transmembrane type-1" evidence="14">
    <location>
        <begin position="64"/>
        <end position="350"/>
    </location>
</feature>
<evidence type="ECO:0000256" key="2">
    <source>
        <dbReference type="ARBA" id="ARBA00007577"/>
    </source>
</evidence>
<dbReference type="GO" id="GO:0016887">
    <property type="term" value="F:ATP hydrolysis activity"/>
    <property type="evidence" value="ECO:0007669"/>
    <property type="project" value="InterPro"/>
</dbReference>
<dbReference type="PANTHER" id="PTHR43394">
    <property type="entry name" value="ATP-DEPENDENT PERMEASE MDL1, MITOCHONDRIAL"/>
    <property type="match status" value="1"/>
</dbReference>
<keyword evidence="3" id="KW-0813">Transport</keyword>
<reference evidence="15" key="1">
    <citation type="submission" date="2023-10" db="EMBL/GenBank/DDBJ databases">
        <authorList>
            <person name="Domelevo Entfellner J.-B."/>
        </authorList>
    </citation>
    <scope>NUCLEOTIDE SEQUENCE</scope>
</reference>
<dbReference type="Pfam" id="PF00005">
    <property type="entry name" value="ABC_tran"/>
    <property type="match status" value="2"/>
</dbReference>
<dbReference type="PROSITE" id="PS00211">
    <property type="entry name" value="ABC_TRANSPORTER_1"/>
    <property type="match status" value="2"/>
</dbReference>
<feature type="transmembrane region" description="Helical" evidence="12">
    <location>
        <begin position="286"/>
        <end position="309"/>
    </location>
</feature>
<dbReference type="SUPFAM" id="SSF52540">
    <property type="entry name" value="P-loop containing nucleoside triphosphate hydrolases"/>
    <property type="match status" value="2"/>
</dbReference>